<accession>A0A062XS05</accession>
<feature type="transmembrane region" description="Helical" evidence="7">
    <location>
        <begin position="242"/>
        <end position="261"/>
    </location>
</feature>
<evidence type="ECO:0000256" key="2">
    <source>
        <dbReference type="ARBA" id="ARBA00005236"/>
    </source>
</evidence>
<dbReference type="Pfam" id="PF02687">
    <property type="entry name" value="FtsX"/>
    <property type="match status" value="1"/>
</dbReference>
<keyword evidence="10" id="KW-1185">Reference proteome</keyword>
<keyword evidence="5 7" id="KW-1133">Transmembrane helix</keyword>
<reference evidence="9 10" key="1">
    <citation type="submission" date="2014-04" db="EMBL/GenBank/DDBJ databases">
        <title>The Genome Sequence of Thermoanaerobaculum aquaticum MP-01, The First Cultivated Group 23 Acidobacterium.</title>
        <authorList>
            <person name="Stamps B.W."/>
            <person name="Losey N.A."/>
            <person name="Lawson P.A."/>
            <person name="Stevenson B.S."/>
        </authorList>
    </citation>
    <scope>NUCLEOTIDE SEQUENCE [LARGE SCALE GENOMIC DNA]</scope>
    <source>
        <strain evidence="9 10">MP-01</strain>
    </source>
</reference>
<sequence length="378" mass="39825">MRALAFVVFRYLLGLSRRTHVAVVSAISFVSLALGAAALVLTLGLLEGFQGTVREELRKSGPHALLVPVFGDKLPSGDWLSQLAARHPGFSFRKLERGVGWLLALGEAIPVQVEVVDGLSQVEVDRVLAAKGAIGPGAEVDLLSPAPVLTPLGPVPRQFRVRVARVVASPARAERGTVRVPRDLGRQLFPQGGREEVQVTVPAGQDPLVASQQLAPVPPGVVLRPFRELNRPLLAALSLEKLLIGLGVSLIVLVASLNLLCNLTMLAAEKRADAAILQAMGLSPQGVARLFQGLGLAIGVGAGVVGSLGGALLAEVLHRTQAIPLPRGVFAVSHVPFAVRPEHLGVVLAVTFLASFFASQFPARAAARRSVLEGLRRE</sequence>
<dbReference type="PANTHER" id="PTHR30489:SF0">
    <property type="entry name" value="LIPOPROTEIN-RELEASING SYSTEM TRANSMEMBRANE PROTEIN LOLE"/>
    <property type="match status" value="1"/>
</dbReference>
<dbReference type="AlphaFoldDB" id="A0A062XS05"/>
<dbReference type="InterPro" id="IPR051447">
    <property type="entry name" value="Lipoprotein-release_system"/>
</dbReference>
<feature type="transmembrane region" description="Helical" evidence="7">
    <location>
        <begin position="21"/>
        <end position="46"/>
    </location>
</feature>
<feature type="domain" description="ABC3 transporter permease C-terminal" evidence="8">
    <location>
        <begin position="248"/>
        <end position="370"/>
    </location>
</feature>
<dbReference type="GO" id="GO:0044874">
    <property type="term" value="P:lipoprotein localization to outer membrane"/>
    <property type="evidence" value="ECO:0007669"/>
    <property type="project" value="TreeGrafter"/>
</dbReference>
<dbReference type="InterPro" id="IPR003838">
    <property type="entry name" value="ABC3_permease_C"/>
</dbReference>
<evidence type="ECO:0000256" key="3">
    <source>
        <dbReference type="ARBA" id="ARBA00022475"/>
    </source>
</evidence>
<feature type="transmembrane region" description="Helical" evidence="7">
    <location>
        <begin position="344"/>
        <end position="367"/>
    </location>
</feature>
<dbReference type="EMBL" id="JMFG01000020">
    <property type="protein sequence ID" value="KDA53618.1"/>
    <property type="molecule type" value="Genomic_DNA"/>
</dbReference>
<proteinExistence type="inferred from homology"/>
<evidence type="ECO:0000256" key="5">
    <source>
        <dbReference type="ARBA" id="ARBA00022989"/>
    </source>
</evidence>
<gene>
    <name evidence="9" type="ORF">EG19_05305</name>
</gene>
<comment type="caution">
    <text evidence="9">The sequence shown here is derived from an EMBL/GenBank/DDBJ whole genome shotgun (WGS) entry which is preliminary data.</text>
</comment>
<feature type="transmembrane region" description="Helical" evidence="7">
    <location>
        <begin position="290"/>
        <end position="314"/>
    </location>
</feature>
<comment type="subcellular location">
    <subcellularLocation>
        <location evidence="1">Cell membrane</location>
        <topology evidence="1">Multi-pass membrane protein</topology>
    </subcellularLocation>
</comment>
<dbReference type="OrthoDB" id="9808461at2"/>
<keyword evidence="3" id="KW-1003">Cell membrane</keyword>
<keyword evidence="6 7" id="KW-0472">Membrane</keyword>
<dbReference type="Proteomes" id="UP000027284">
    <property type="component" value="Unassembled WGS sequence"/>
</dbReference>
<comment type="similarity">
    <text evidence="2">Belongs to the ABC-4 integral membrane protein family. LolC/E subfamily.</text>
</comment>
<evidence type="ECO:0000259" key="8">
    <source>
        <dbReference type="Pfam" id="PF02687"/>
    </source>
</evidence>
<evidence type="ECO:0000256" key="6">
    <source>
        <dbReference type="ARBA" id="ARBA00023136"/>
    </source>
</evidence>
<dbReference type="GO" id="GO:0098797">
    <property type="term" value="C:plasma membrane protein complex"/>
    <property type="evidence" value="ECO:0007669"/>
    <property type="project" value="TreeGrafter"/>
</dbReference>
<organism evidence="9 10">
    <name type="scientific">Thermoanaerobaculum aquaticum</name>
    <dbReference type="NCBI Taxonomy" id="1312852"/>
    <lineage>
        <taxon>Bacteria</taxon>
        <taxon>Pseudomonadati</taxon>
        <taxon>Acidobacteriota</taxon>
        <taxon>Thermoanaerobaculia</taxon>
        <taxon>Thermoanaerobaculales</taxon>
        <taxon>Thermoanaerobaculaceae</taxon>
        <taxon>Thermoanaerobaculum</taxon>
    </lineage>
</organism>
<evidence type="ECO:0000256" key="4">
    <source>
        <dbReference type="ARBA" id="ARBA00022692"/>
    </source>
</evidence>
<evidence type="ECO:0000313" key="9">
    <source>
        <dbReference type="EMBL" id="KDA53618.1"/>
    </source>
</evidence>
<keyword evidence="4 7" id="KW-0812">Transmembrane</keyword>
<dbReference type="PANTHER" id="PTHR30489">
    <property type="entry name" value="LIPOPROTEIN-RELEASING SYSTEM TRANSMEMBRANE PROTEIN LOLE"/>
    <property type="match status" value="1"/>
</dbReference>
<evidence type="ECO:0000256" key="7">
    <source>
        <dbReference type="SAM" id="Phobius"/>
    </source>
</evidence>
<dbReference type="STRING" id="1312852.EG19_05305"/>
<protein>
    <recommendedName>
        <fullName evidence="8">ABC3 transporter permease C-terminal domain-containing protein</fullName>
    </recommendedName>
</protein>
<evidence type="ECO:0000256" key="1">
    <source>
        <dbReference type="ARBA" id="ARBA00004651"/>
    </source>
</evidence>
<dbReference type="RefSeq" id="WP_038049471.1">
    <property type="nucleotide sequence ID" value="NZ_JMFG01000020.1"/>
</dbReference>
<evidence type="ECO:0000313" key="10">
    <source>
        <dbReference type="Proteomes" id="UP000027284"/>
    </source>
</evidence>
<name>A0A062XS05_9BACT</name>